<dbReference type="HOGENOM" id="CLU_063829_0_0_6"/>
<dbReference type="OrthoDB" id="3252676at2"/>
<dbReference type="GO" id="GO:0003677">
    <property type="term" value="F:DNA binding"/>
    <property type="evidence" value="ECO:0007669"/>
    <property type="project" value="UniProtKB-KW"/>
</dbReference>
<dbReference type="PANTHER" id="PTHR30579">
    <property type="entry name" value="TRANSCRIPTIONAL REGULATOR"/>
    <property type="match status" value="1"/>
</dbReference>
<sequence>MIDIRQLQALAGVIDEQGFDKAARKLGLTQSAVSQRIKQLERQLGKILLIRSTPPSLTHDGIIVMKYFRQMEHLQHEMLNHYQPPTGQRRTLAIGVNADSLATWLLDALDPLIQSEQLLIDIRVDDQDRTHDLLLSGEVLGCVSSSNSPVNGCNCYSLGTMTYLCLIAPAFKQRHQMSDDVSATQLQTLPCLEFNHEDGLEKRYLEHYFGITTPVPTHRIPSVESYLDFIRRGHAWGMIPAPQAYPALENGELIELKPGTSLQVPLFWHIWDLKSELARKLTETLTRYARHFVH</sequence>
<dbReference type="NCBIfam" id="TIGR03298">
    <property type="entry name" value="argP"/>
    <property type="match status" value="1"/>
</dbReference>
<dbReference type="InterPro" id="IPR036388">
    <property type="entry name" value="WH-like_DNA-bd_sf"/>
</dbReference>
<proteinExistence type="inferred from homology"/>
<reference evidence="6 7" key="1">
    <citation type="submission" date="2014-01" db="EMBL/GenBank/DDBJ databases">
        <title>Full genme sequencing of cellulolytic bacterium Gynuella sunshinyii YC6258T gen. nov., sp. nov.</title>
        <authorList>
            <person name="Khan H."/>
            <person name="Chung E.J."/>
            <person name="Chung Y.R."/>
        </authorList>
    </citation>
    <scope>NUCLEOTIDE SEQUENCE [LARGE SCALE GENOMIC DNA]</scope>
    <source>
        <strain evidence="6 7">YC6258</strain>
    </source>
</reference>
<dbReference type="SUPFAM" id="SSF46785">
    <property type="entry name" value="Winged helix' DNA-binding domain"/>
    <property type="match status" value="1"/>
</dbReference>
<evidence type="ECO:0000313" key="7">
    <source>
        <dbReference type="Proteomes" id="UP000032266"/>
    </source>
</evidence>
<evidence type="ECO:0000313" key="6">
    <source>
        <dbReference type="EMBL" id="AJQ93811.1"/>
    </source>
</evidence>
<protein>
    <submittedName>
        <fullName evidence="6">Transcriptional regulator</fullName>
    </submittedName>
</protein>
<dbReference type="SUPFAM" id="SSF53850">
    <property type="entry name" value="Periplasmic binding protein-like II"/>
    <property type="match status" value="1"/>
</dbReference>
<dbReference type="Pfam" id="PF03466">
    <property type="entry name" value="LysR_substrate"/>
    <property type="match status" value="1"/>
</dbReference>
<dbReference type="PANTHER" id="PTHR30579:SF2">
    <property type="entry name" value="HTH-TYPE TRANSCRIPTIONAL REGULATOR ARGP"/>
    <property type="match status" value="1"/>
</dbReference>
<keyword evidence="7" id="KW-1185">Reference proteome</keyword>
<dbReference type="NCBIfam" id="NF009888">
    <property type="entry name" value="PRK13348.1"/>
    <property type="match status" value="1"/>
</dbReference>
<dbReference type="PROSITE" id="PS50931">
    <property type="entry name" value="HTH_LYSR"/>
    <property type="match status" value="1"/>
</dbReference>
<dbReference type="Gene3D" id="3.40.190.290">
    <property type="match status" value="1"/>
</dbReference>
<keyword evidence="3" id="KW-0238">DNA-binding</keyword>
<dbReference type="KEGG" id="gsn:YC6258_01767"/>
<evidence type="ECO:0000259" key="5">
    <source>
        <dbReference type="PROSITE" id="PS50931"/>
    </source>
</evidence>
<evidence type="ECO:0000256" key="1">
    <source>
        <dbReference type="ARBA" id="ARBA00009437"/>
    </source>
</evidence>
<evidence type="ECO:0000256" key="2">
    <source>
        <dbReference type="ARBA" id="ARBA00023015"/>
    </source>
</evidence>
<evidence type="ECO:0000256" key="3">
    <source>
        <dbReference type="ARBA" id="ARBA00023125"/>
    </source>
</evidence>
<dbReference type="InterPro" id="IPR000847">
    <property type="entry name" value="LysR_HTH_N"/>
</dbReference>
<dbReference type="GO" id="GO:0003700">
    <property type="term" value="F:DNA-binding transcription factor activity"/>
    <property type="evidence" value="ECO:0007669"/>
    <property type="project" value="InterPro"/>
</dbReference>
<dbReference type="RefSeq" id="WP_044616484.1">
    <property type="nucleotide sequence ID" value="NZ_CP007142.1"/>
</dbReference>
<dbReference type="InterPro" id="IPR050176">
    <property type="entry name" value="LTTR"/>
</dbReference>
<dbReference type="EMBL" id="CP007142">
    <property type="protein sequence ID" value="AJQ93811.1"/>
    <property type="molecule type" value="Genomic_DNA"/>
</dbReference>
<comment type="similarity">
    <text evidence="1">Belongs to the LysR transcriptional regulatory family.</text>
</comment>
<dbReference type="Gene3D" id="1.10.10.10">
    <property type="entry name" value="Winged helix-like DNA-binding domain superfamily/Winged helix DNA-binding domain"/>
    <property type="match status" value="1"/>
</dbReference>
<organism evidence="6 7">
    <name type="scientific">Gynuella sunshinyii YC6258</name>
    <dbReference type="NCBI Taxonomy" id="1445510"/>
    <lineage>
        <taxon>Bacteria</taxon>
        <taxon>Pseudomonadati</taxon>
        <taxon>Pseudomonadota</taxon>
        <taxon>Gammaproteobacteria</taxon>
        <taxon>Oceanospirillales</taxon>
        <taxon>Saccharospirillaceae</taxon>
        <taxon>Gynuella</taxon>
    </lineage>
</organism>
<dbReference type="Pfam" id="PF00126">
    <property type="entry name" value="HTH_1"/>
    <property type="match status" value="1"/>
</dbReference>
<dbReference type="NCBIfam" id="NF002964">
    <property type="entry name" value="PRK03635.1"/>
    <property type="match status" value="1"/>
</dbReference>
<keyword evidence="2" id="KW-0805">Transcription regulation</keyword>
<dbReference type="InterPro" id="IPR005119">
    <property type="entry name" value="LysR_subst-bd"/>
</dbReference>
<dbReference type="PATRIC" id="fig|1445510.3.peg.1731"/>
<dbReference type="InterPro" id="IPR017685">
    <property type="entry name" value="ArgP"/>
</dbReference>
<accession>A0A0C5VHU0</accession>
<feature type="domain" description="HTH lysR-type" evidence="5">
    <location>
        <begin position="2"/>
        <end position="58"/>
    </location>
</feature>
<evidence type="ECO:0000256" key="4">
    <source>
        <dbReference type="ARBA" id="ARBA00023163"/>
    </source>
</evidence>
<dbReference type="AlphaFoldDB" id="A0A0C5VHU0"/>
<dbReference type="PRINTS" id="PR00039">
    <property type="entry name" value="HTHLYSR"/>
</dbReference>
<dbReference type="InterPro" id="IPR036390">
    <property type="entry name" value="WH_DNA-bd_sf"/>
</dbReference>
<gene>
    <name evidence="6" type="ORF">YC6258_01767</name>
</gene>
<name>A0A0C5VHU0_9GAMM</name>
<keyword evidence="4" id="KW-0804">Transcription</keyword>
<dbReference type="Proteomes" id="UP000032266">
    <property type="component" value="Chromosome"/>
</dbReference>